<evidence type="ECO:0000313" key="2">
    <source>
        <dbReference type="Proteomes" id="UP000192980"/>
    </source>
</evidence>
<proteinExistence type="predicted"/>
<dbReference type="AlphaFoldDB" id="A0A1X7JVU1"/>
<dbReference type="EMBL" id="FXAU01000003">
    <property type="protein sequence ID" value="SMG32484.1"/>
    <property type="molecule type" value="Genomic_DNA"/>
</dbReference>
<dbReference type="STRING" id="561061.SAMN05660862_2254"/>
<accession>A0A1X7JVU1</accession>
<protein>
    <submittedName>
        <fullName evidence="1">Uncharacterized protein</fullName>
    </submittedName>
</protein>
<keyword evidence="2" id="KW-1185">Reference proteome</keyword>
<name>A0A1X7JVU1_9SPHI</name>
<organism evidence="1 2">
    <name type="scientific">Sphingobacterium psychroaquaticum</name>
    <dbReference type="NCBI Taxonomy" id="561061"/>
    <lineage>
        <taxon>Bacteria</taxon>
        <taxon>Pseudomonadati</taxon>
        <taxon>Bacteroidota</taxon>
        <taxon>Sphingobacteriia</taxon>
        <taxon>Sphingobacteriales</taxon>
        <taxon>Sphingobacteriaceae</taxon>
        <taxon>Sphingobacterium</taxon>
    </lineage>
</organism>
<sequence>MSKIITATHPSNEVTGLAQRKKLINVGFNPETGYLGLTFSVESLDPKGNPIREIQGKQDTINFHEQPLSTPTGTYSTVMPDDVKAIFDELVEKIEPIFIAYGNEGEEVQDEA</sequence>
<dbReference type="RefSeq" id="WP_144036551.1">
    <property type="nucleotide sequence ID" value="NZ_FXAU01000003.1"/>
</dbReference>
<reference evidence="1 2" key="1">
    <citation type="submission" date="2017-04" db="EMBL/GenBank/DDBJ databases">
        <authorList>
            <person name="Afonso C.L."/>
            <person name="Miller P.J."/>
            <person name="Scott M.A."/>
            <person name="Spackman E."/>
            <person name="Goraichik I."/>
            <person name="Dimitrov K.M."/>
            <person name="Suarez D.L."/>
            <person name="Swayne D.E."/>
        </authorList>
    </citation>
    <scope>NUCLEOTIDE SEQUENCE [LARGE SCALE GENOMIC DNA]</scope>
    <source>
        <strain evidence="1 2">DSM 22418</strain>
    </source>
</reference>
<evidence type="ECO:0000313" key="1">
    <source>
        <dbReference type="EMBL" id="SMG32484.1"/>
    </source>
</evidence>
<dbReference type="Proteomes" id="UP000192980">
    <property type="component" value="Unassembled WGS sequence"/>
</dbReference>
<gene>
    <name evidence="1" type="ORF">SAMN05660862_2254</name>
</gene>